<dbReference type="Proteomes" id="UP001298424">
    <property type="component" value="Unassembled WGS sequence"/>
</dbReference>
<gene>
    <name evidence="1" type="ORF">MB824_05025</name>
</gene>
<evidence type="ECO:0008006" key="3">
    <source>
        <dbReference type="Google" id="ProtNLM"/>
    </source>
</evidence>
<organism evidence="1 2">
    <name type="scientific">Kingella pumchi</name>
    <dbReference type="NCBI Taxonomy" id="2779506"/>
    <lineage>
        <taxon>Bacteria</taxon>
        <taxon>Pseudomonadati</taxon>
        <taxon>Pseudomonadota</taxon>
        <taxon>Betaproteobacteria</taxon>
        <taxon>Neisseriales</taxon>
        <taxon>Neisseriaceae</taxon>
        <taxon>Kingella</taxon>
    </lineage>
</organism>
<dbReference type="RefSeq" id="WP_238746478.1">
    <property type="nucleotide sequence ID" value="NZ_JAKOOW010000021.1"/>
</dbReference>
<protein>
    <recommendedName>
        <fullName evidence="3">Integron gene cassette protein</fullName>
    </recommendedName>
</protein>
<accession>A0ABS9NMR0</accession>
<evidence type="ECO:0000313" key="1">
    <source>
        <dbReference type="EMBL" id="MCG6503857.1"/>
    </source>
</evidence>
<keyword evidence="2" id="KW-1185">Reference proteome</keyword>
<comment type="caution">
    <text evidence="1">The sequence shown here is derived from an EMBL/GenBank/DDBJ whole genome shotgun (WGS) entry which is preliminary data.</text>
</comment>
<dbReference type="EMBL" id="JAKOOW010000021">
    <property type="protein sequence ID" value="MCG6503857.1"/>
    <property type="molecule type" value="Genomic_DNA"/>
</dbReference>
<sequence length="131" mass="14901">RLPPFATHRTGETTMIKTVLALSLSALVAGCTFKGFKLPPDASLDWELCNENQIYPDINTPPSASREQRDRMLKQILAKMAKQDKDMHSCGYDPIGGGDREADACVRKKGWYVWRNDIFPKNKIYEQCQHD</sequence>
<evidence type="ECO:0000313" key="2">
    <source>
        <dbReference type="Proteomes" id="UP001298424"/>
    </source>
</evidence>
<reference evidence="1 2" key="1">
    <citation type="submission" date="2022-02" db="EMBL/GenBank/DDBJ databases">
        <title>Genome sequence data of Kingella unionensis sp. nov. strain CICC 24913 (CCUG 75125).</title>
        <authorList>
            <person name="Xiao M."/>
        </authorList>
    </citation>
    <scope>NUCLEOTIDE SEQUENCE [LARGE SCALE GENOMIC DNA]</scope>
    <source>
        <strain evidence="1 2">CICC 24913</strain>
    </source>
</reference>
<name>A0ABS9NMR0_9NEIS</name>
<proteinExistence type="predicted"/>
<feature type="non-terminal residue" evidence="1">
    <location>
        <position position="1"/>
    </location>
</feature>